<organism evidence="2">
    <name type="scientific">uncultured Aureispira sp</name>
    <dbReference type="NCBI Taxonomy" id="1331704"/>
    <lineage>
        <taxon>Bacteria</taxon>
        <taxon>Pseudomonadati</taxon>
        <taxon>Bacteroidota</taxon>
        <taxon>Saprospiria</taxon>
        <taxon>Saprospirales</taxon>
        <taxon>Saprospiraceae</taxon>
        <taxon>Aureispira</taxon>
        <taxon>environmental samples</taxon>
    </lineage>
</organism>
<reference evidence="2" key="1">
    <citation type="submission" date="2020-01" db="EMBL/GenBank/DDBJ databases">
        <authorList>
            <person name="Meier V. D."/>
            <person name="Meier V D."/>
        </authorList>
    </citation>
    <scope>NUCLEOTIDE SEQUENCE</scope>
    <source>
        <strain evidence="2">HLG_WM_MAG_10</strain>
    </source>
</reference>
<dbReference type="EMBL" id="CACVAQ010000292">
    <property type="protein sequence ID" value="CAA6820927.1"/>
    <property type="molecule type" value="Genomic_DNA"/>
</dbReference>
<protein>
    <submittedName>
        <fullName evidence="2">Uncharacterized protein</fullName>
    </submittedName>
</protein>
<proteinExistence type="predicted"/>
<accession>A0A6S6TS06</accession>
<name>A0A6S6TS06_9BACT</name>
<sequence>MVKIWATCTNFNLHDLLQYVIICSLALFFAMQPVLQVVLDLAEYDLCETYEDDEAEEKEELKEKQKKETKFYTLKESTSISTANTAAHSITETILFAQLSYVREFYLEIPIPPPELA</sequence>
<dbReference type="AlphaFoldDB" id="A0A6S6TS06"/>
<keyword evidence="1" id="KW-0472">Membrane</keyword>
<evidence type="ECO:0000313" key="2">
    <source>
        <dbReference type="EMBL" id="CAA6820927.1"/>
    </source>
</evidence>
<gene>
    <name evidence="2" type="ORF">HELGO_WM45227</name>
</gene>
<keyword evidence="1" id="KW-0812">Transmembrane</keyword>
<keyword evidence="1" id="KW-1133">Transmembrane helix</keyword>
<evidence type="ECO:0000256" key="1">
    <source>
        <dbReference type="SAM" id="Phobius"/>
    </source>
</evidence>
<feature type="transmembrane region" description="Helical" evidence="1">
    <location>
        <begin position="16"/>
        <end position="35"/>
    </location>
</feature>